<dbReference type="Gene3D" id="2.60.40.420">
    <property type="entry name" value="Cupredoxins - blue copper proteins"/>
    <property type="match status" value="3"/>
</dbReference>
<feature type="non-terminal residue" evidence="14">
    <location>
        <position position="726"/>
    </location>
</feature>
<evidence type="ECO:0000256" key="9">
    <source>
        <dbReference type="SAM" id="MobiDB-lite"/>
    </source>
</evidence>
<comment type="similarity">
    <text evidence="2">Belongs to the multicopper oxidase family.</text>
</comment>
<organism evidence="14 15">
    <name type="scientific">Wickerhamomyces pijperi</name>
    <name type="common">Yeast</name>
    <name type="synonym">Pichia pijperi</name>
    <dbReference type="NCBI Taxonomy" id="599730"/>
    <lineage>
        <taxon>Eukaryota</taxon>
        <taxon>Fungi</taxon>
        <taxon>Dikarya</taxon>
        <taxon>Ascomycota</taxon>
        <taxon>Saccharomycotina</taxon>
        <taxon>Saccharomycetes</taxon>
        <taxon>Phaffomycetales</taxon>
        <taxon>Wickerhamomycetaceae</taxon>
        <taxon>Wickerhamomyces</taxon>
    </lineage>
</organism>
<dbReference type="GO" id="GO:0004322">
    <property type="term" value="F:ferroxidase activity"/>
    <property type="evidence" value="ECO:0007669"/>
    <property type="project" value="TreeGrafter"/>
</dbReference>
<name>A0A9P8Q846_WICPI</name>
<dbReference type="GO" id="GO:0033573">
    <property type="term" value="C:high-affinity iron permease complex"/>
    <property type="evidence" value="ECO:0007669"/>
    <property type="project" value="TreeGrafter"/>
</dbReference>
<evidence type="ECO:0000313" key="14">
    <source>
        <dbReference type="EMBL" id="KAH3684807.1"/>
    </source>
</evidence>
<evidence type="ECO:0000259" key="13">
    <source>
        <dbReference type="Pfam" id="PF07732"/>
    </source>
</evidence>
<keyword evidence="5" id="KW-0732">Signal</keyword>
<feature type="transmembrane region" description="Helical" evidence="10">
    <location>
        <begin position="586"/>
        <end position="604"/>
    </location>
</feature>
<feature type="compositionally biased region" description="Low complexity" evidence="9">
    <location>
        <begin position="639"/>
        <end position="650"/>
    </location>
</feature>
<proteinExistence type="inferred from homology"/>
<dbReference type="PROSITE" id="PS00079">
    <property type="entry name" value="MULTICOPPER_OXIDASE1"/>
    <property type="match status" value="2"/>
</dbReference>
<evidence type="ECO:0000259" key="12">
    <source>
        <dbReference type="Pfam" id="PF07731"/>
    </source>
</evidence>
<dbReference type="InterPro" id="IPR044130">
    <property type="entry name" value="CuRO_2_Fet3-like"/>
</dbReference>
<sequence length="726" mass="80799">THSFTWDISTSVQNPDGNQERSVITINGQWPAPVIKIKKGDRLTINVMNNLKEPTSLHFHGIFQTGSTFMDGASMISQCPIQPSSKFTYDFKVDQVGTFWYHSHSSAQYGDGLRGVLIVEDPEDSAYYDDNLVMSLSDWYYETTSELVPDLFISGMEPSINSALFNESHDVEVPVEKGKTYYLRLVNVGMSASQFFYIEDHTLTIIEVDGVRVEPVEVDSVKLATGQRYGALLTTKDTDELNFPIVQITNMMMHKKYSVNWLIYNTDLPNHADEVRTKNVNELNPVDDMSLAPLGEEHELLPEPTYQIVLEYQSDLYPTDGLNYYAFNHKPFIAPKVPTLNTVNYARDSKDLINPKIYGLNTNAIILGKDDIVEVIVNSNDHMRHPFHLHGHNFQVLSRGKKVHYKDSPASSETFEFAKKPLTRDTVEIPGKGYVQIRFKASNPGVWFFHCHTEWHAVQGLGLVFIEDPESIFTDSLTLPLQNRQVCEEGDYIADGNAIGNTILTNFTGEKMVYMGDLEWYEFGNDKLSIERTSSLQTSSPTVIESRSIAISMTSSTSATTSILTKAKETEMEPAEVSTQTKSKVLLVYFIIMFAIVILMAFALDYHTKRRRRDAVEFQRIKNIDLQKELEGVDGKTKTGGSSVCVSSSTNRGISSSLSSPIDLGAEGRPNSSTSGLSTKGKDSVLLEISAADGVAVALDPVCSTLGENDSSFNRSPVSVSLTGGM</sequence>
<dbReference type="InterPro" id="IPR011707">
    <property type="entry name" value="Cu-oxidase-like_N"/>
</dbReference>
<protein>
    <submittedName>
        <fullName evidence="14">Uncharacterized protein</fullName>
    </submittedName>
</protein>
<dbReference type="EMBL" id="JAEUBG010002309">
    <property type="protein sequence ID" value="KAH3684807.1"/>
    <property type="molecule type" value="Genomic_DNA"/>
</dbReference>
<dbReference type="GO" id="GO:0010106">
    <property type="term" value="P:cellular response to iron ion starvation"/>
    <property type="evidence" value="ECO:0007669"/>
    <property type="project" value="TreeGrafter"/>
</dbReference>
<feature type="domain" description="Plastocyanin-like" evidence="13">
    <location>
        <begin position="11"/>
        <end position="123"/>
    </location>
</feature>
<feature type="domain" description="Plastocyanin-like" evidence="11">
    <location>
        <begin position="132"/>
        <end position="263"/>
    </location>
</feature>
<evidence type="ECO:0000256" key="8">
    <source>
        <dbReference type="ARBA" id="ARBA00023065"/>
    </source>
</evidence>
<dbReference type="InterPro" id="IPR033138">
    <property type="entry name" value="Cu_oxidase_CS"/>
</dbReference>
<keyword evidence="10" id="KW-0472">Membrane</keyword>
<evidence type="ECO:0000256" key="7">
    <source>
        <dbReference type="ARBA" id="ARBA00023008"/>
    </source>
</evidence>
<feature type="region of interest" description="Disordered" evidence="9">
    <location>
        <begin position="633"/>
        <end position="680"/>
    </location>
</feature>
<comment type="caution">
    <text evidence="14">The sequence shown here is derived from an EMBL/GenBank/DDBJ whole genome shotgun (WGS) entry which is preliminary data.</text>
</comment>
<dbReference type="Pfam" id="PF07731">
    <property type="entry name" value="Cu-oxidase_2"/>
    <property type="match status" value="1"/>
</dbReference>
<evidence type="ECO:0000256" key="4">
    <source>
        <dbReference type="ARBA" id="ARBA00022723"/>
    </source>
</evidence>
<evidence type="ECO:0000256" key="5">
    <source>
        <dbReference type="ARBA" id="ARBA00022729"/>
    </source>
</evidence>
<evidence type="ECO:0000256" key="3">
    <source>
        <dbReference type="ARBA" id="ARBA00022496"/>
    </source>
</evidence>
<evidence type="ECO:0000259" key="11">
    <source>
        <dbReference type="Pfam" id="PF00394"/>
    </source>
</evidence>
<dbReference type="InterPro" id="IPR001117">
    <property type="entry name" value="Cu-oxidase_2nd"/>
</dbReference>
<keyword evidence="3" id="KW-0408">Iron</keyword>
<dbReference type="PANTHER" id="PTHR11709">
    <property type="entry name" value="MULTI-COPPER OXIDASE"/>
    <property type="match status" value="1"/>
</dbReference>
<feature type="compositionally biased region" description="Polar residues" evidence="9">
    <location>
        <begin position="651"/>
        <end position="660"/>
    </location>
</feature>
<dbReference type="InterPro" id="IPR002355">
    <property type="entry name" value="Cu_oxidase_Cu_BS"/>
</dbReference>
<keyword evidence="4" id="KW-0479">Metal-binding</keyword>
<keyword evidence="6" id="KW-0560">Oxidoreductase</keyword>
<dbReference type="Proteomes" id="UP000774326">
    <property type="component" value="Unassembled WGS sequence"/>
</dbReference>
<dbReference type="InterPro" id="IPR011706">
    <property type="entry name" value="Cu-oxidase_C"/>
</dbReference>
<keyword evidence="8" id="KW-0406">Ion transport</keyword>
<feature type="domain" description="Plastocyanin-like" evidence="12">
    <location>
        <begin position="333"/>
        <end position="470"/>
    </location>
</feature>
<evidence type="ECO:0000256" key="1">
    <source>
        <dbReference type="ARBA" id="ARBA00001935"/>
    </source>
</evidence>
<dbReference type="OrthoDB" id="2121828at2759"/>
<dbReference type="SUPFAM" id="SSF49503">
    <property type="entry name" value="Cupredoxins"/>
    <property type="match status" value="3"/>
</dbReference>
<keyword evidence="8" id="KW-0813">Transport</keyword>
<evidence type="ECO:0000256" key="10">
    <source>
        <dbReference type="SAM" id="Phobius"/>
    </source>
</evidence>
<dbReference type="AlphaFoldDB" id="A0A9P8Q846"/>
<dbReference type="Pfam" id="PF00394">
    <property type="entry name" value="Cu-oxidase"/>
    <property type="match status" value="1"/>
</dbReference>
<dbReference type="InterPro" id="IPR008972">
    <property type="entry name" value="Cupredoxin"/>
</dbReference>
<keyword evidence="10" id="KW-0812">Transmembrane</keyword>
<comment type="cofactor">
    <cofactor evidence="1">
        <name>Cu cation</name>
        <dbReference type="ChEBI" id="CHEBI:23378"/>
    </cofactor>
</comment>
<accession>A0A9P8Q846</accession>
<dbReference type="GO" id="GO:0033215">
    <property type="term" value="P:reductive iron assimilation"/>
    <property type="evidence" value="ECO:0007669"/>
    <property type="project" value="TreeGrafter"/>
</dbReference>
<reference evidence="14" key="2">
    <citation type="submission" date="2021-01" db="EMBL/GenBank/DDBJ databases">
        <authorList>
            <person name="Schikora-Tamarit M.A."/>
        </authorList>
    </citation>
    <scope>NUCLEOTIDE SEQUENCE</scope>
    <source>
        <strain evidence="14">CBS2887</strain>
    </source>
</reference>
<evidence type="ECO:0000256" key="2">
    <source>
        <dbReference type="ARBA" id="ARBA00010609"/>
    </source>
</evidence>
<reference evidence="14" key="1">
    <citation type="journal article" date="2021" name="Open Biol.">
        <title>Shared evolutionary footprints suggest mitochondrial oxidative damage underlies multiple complex I losses in fungi.</title>
        <authorList>
            <person name="Schikora-Tamarit M.A."/>
            <person name="Marcet-Houben M."/>
            <person name="Nosek J."/>
            <person name="Gabaldon T."/>
        </authorList>
    </citation>
    <scope>NUCLEOTIDE SEQUENCE</scope>
    <source>
        <strain evidence="14">CBS2887</strain>
    </source>
</reference>
<keyword evidence="15" id="KW-1185">Reference proteome</keyword>
<dbReference type="CDD" id="cd13877">
    <property type="entry name" value="CuRO_2_Fet3p_like"/>
    <property type="match status" value="1"/>
</dbReference>
<dbReference type="PROSITE" id="PS00080">
    <property type="entry name" value="MULTICOPPER_OXIDASE2"/>
    <property type="match status" value="1"/>
</dbReference>
<dbReference type="PANTHER" id="PTHR11709:SF361">
    <property type="entry name" value="IRON TRANSPORT MULTICOPPER OXIDASE FET3"/>
    <property type="match status" value="1"/>
</dbReference>
<evidence type="ECO:0000256" key="6">
    <source>
        <dbReference type="ARBA" id="ARBA00023002"/>
    </source>
</evidence>
<dbReference type="Pfam" id="PF07732">
    <property type="entry name" value="Cu-oxidase_3"/>
    <property type="match status" value="1"/>
</dbReference>
<dbReference type="GO" id="GO:0005507">
    <property type="term" value="F:copper ion binding"/>
    <property type="evidence" value="ECO:0007669"/>
    <property type="project" value="InterPro"/>
</dbReference>
<keyword evidence="3" id="KW-0410">Iron transport</keyword>
<keyword evidence="10" id="KW-1133">Transmembrane helix</keyword>
<keyword evidence="7" id="KW-0186">Copper</keyword>
<gene>
    <name evidence="14" type="ORF">WICPIJ_004222</name>
</gene>
<dbReference type="InterPro" id="IPR045087">
    <property type="entry name" value="Cu-oxidase_fam"/>
</dbReference>
<evidence type="ECO:0000313" key="15">
    <source>
        <dbReference type="Proteomes" id="UP000774326"/>
    </source>
</evidence>